<organism evidence="1 2">
    <name type="scientific">Rhizophagus irregularis</name>
    <dbReference type="NCBI Taxonomy" id="588596"/>
    <lineage>
        <taxon>Eukaryota</taxon>
        <taxon>Fungi</taxon>
        <taxon>Fungi incertae sedis</taxon>
        <taxon>Mucoromycota</taxon>
        <taxon>Glomeromycotina</taxon>
        <taxon>Glomeromycetes</taxon>
        <taxon>Glomerales</taxon>
        <taxon>Glomeraceae</taxon>
        <taxon>Rhizophagus</taxon>
    </lineage>
</organism>
<evidence type="ECO:0000313" key="2">
    <source>
        <dbReference type="Proteomes" id="UP000233469"/>
    </source>
</evidence>
<evidence type="ECO:0000313" key="1">
    <source>
        <dbReference type="EMBL" id="PKK59434.1"/>
    </source>
</evidence>
<dbReference type="EMBL" id="LLXL01003051">
    <property type="protein sequence ID" value="PKK59434.1"/>
    <property type="molecule type" value="Genomic_DNA"/>
</dbReference>
<dbReference type="Proteomes" id="UP000233469">
    <property type="component" value="Unassembled WGS sequence"/>
</dbReference>
<proteinExistence type="predicted"/>
<sequence length="54" mass="5817">MSNSIAGYLRNTAKSAGAELIQHGILPIHSLPFITLNPHKIDSLSFKVNGNLES</sequence>
<reference evidence="1 2" key="1">
    <citation type="submission" date="2016-04" db="EMBL/GenBank/DDBJ databases">
        <title>Genome analyses suggest a sexual origin of heterokaryosis in a supposedly ancient asexual fungus.</title>
        <authorList>
            <person name="Ropars J."/>
            <person name="Sedzielewska K."/>
            <person name="Noel J."/>
            <person name="Charron P."/>
            <person name="Farinelli L."/>
            <person name="Marton T."/>
            <person name="Kruger M."/>
            <person name="Pelin A."/>
            <person name="Brachmann A."/>
            <person name="Corradi N."/>
        </authorList>
    </citation>
    <scope>NUCLEOTIDE SEQUENCE [LARGE SCALE GENOMIC DNA]</scope>
    <source>
        <strain evidence="1 2">C2</strain>
    </source>
</reference>
<protein>
    <submittedName>
        <fullName evidence="1">Uncharacterized protein</fullName>
    </submittedName>
</protein>
<dbReference type="AlphaFoldDB" id="A0A2N1MCT4"/>
<accession>A0A2N1MCT4</accession>
<reference evidence="1 2" key="2">
    <citation type="submission" date="2017-10" db="EMBL/GenBank/DDBJ databases">
        <title>Extensive intraspecific genome diversity in a model arbuscular mycorrhizal fungus.</title>
        <authorList>
            <person name="Chen E.C.H."/>
            <person name="Morin E."/>
            <person name="Baudet D."/>
            <person name="Noel J."/>
            <person name="Ndikumana S."/>
            <person name="Charron P."/>
            <person name="St-Onge C."/>
            <person name="Giorgi J."/>
            <person name="Grigoriev I.V."/>
            <person name="Roux C."/>
            <person name="Martin F.M."/>
            <person name="Corradi N."/>
        </authorList>
    </citation>
    <scope>NUCLEOTIDE SEQUENCE [LARGE SCALE GENOMIC DNA]</scope>
    <source>
        <strain evidence="1 2">C2</strain>
    </source>
</reference>
<comment type="caution">
    <text evidence="1">The sequence shown here is derived from an EMBL/GenBank/DDBJ whole genome shotgun (WGS) entry which is preliminary data.</text>
</comment>
<gene>
    <name evidence="1" type="ORF">RhiirC2_794842</name>
</gene>
<name>A0A2N1MCT4_9GLOM</name>